<dbReference type="GO" id="GO:0004181">
    <property type="term" value="F:metallocarboxypeptidase activity"/>
    <property type="evidence" value="ECO:0007669"/>
    <property type="project" value="InterPro"/>
</dbReference>
<comment type="cofactor">
    <cofactor evidence="1">
        <name>Zn(2+)</name>
        <dbReference type="ChEBI" id="CHEBI:29105"/>
    </cofactor>
</comment>
<evidence type="ECO:0000313" key="4">
    <source>
        <dbReference type="EMBL" id="MDO6452673.1"/>
    </source>
</evidence>
<keyword evidence="4" id="KW-0378">Hydrolase</keyword>
<gene>
    <name evidence="4" type="ORF">Q4490_03760</name>
</gene>
<dbReference type="Pfam" id="PF18027">
    <property type="entry name" value="Pepdidase_M14_N"/>
    <property type="match status" value="1"/>
</dbReference>
<evidence type="ECO:0000256" key="1">
    <source>
        <dbReference type="ARBA" id="ARBA00001947"/>
    </source>
</evidence>
<dbReference type="RefSeq" id="WP_303548702.1">
    <property type="nucleotide sequence ID" value="NZ_JAUOPG010000002.1"/>
</dbReference>
<dbReference type="PANTHER" id="PTHR12756:SF11">
    <property type="entry name" value="CYTOSOLIC CARBOXYPEPTIDASE 1"/>
    <property type="match status" value="1"/>
</dbReference>
<dbReference type="Proteomes" id="UP001169862">
    <property type="component" value="Unassembled WGS sequence"/>
</dbReference>
<dbReference type="InterPro" id="IPR000834">
    <property type="entry name" value="Peptidase_M14"/>
</dbReference>
<dbReference type="SUPFAM" id="SSF53187">
    <property type="entry name" value="Zn-dependent exopeptidases"/>
    <property type="match status" value="1"/>
</dbReference>
<accession>A0AAW7XH15</accession>
<evidence type="ECO:0000256" key="2">
    <source>
        <dbReference type="PROSITE-ProRule" id="PRU01379"/>
    </source>
</evidence>
<dbReference type="PANTHER" id="PTHR12756">
    <property type="entry name" value="CYTOSOLIC CARBOXYPEPTIDASE"/>
    <property type="match status" value="1"/>
</dbReference>
<organism evidence="4 5">
    <name type="scientific">Neptunomonas phycophila</name>
    <dbReference type="NCBI Taxonomy" id="1572645"/>
    <lineage>
        <taxon>Bacteria</taxon>
        <taxon>Pseudomonadati</taxon>
        <taxon>Pseudomonadota</taxon>
        <taxon>Gammaproteobacteria</taxon>
        <taxon>Oceanospirillales</taxon>
        <taxon>Oceanospirillaceae</taxon>
        <taxon>Neptunomonas</taxon>
    </lineage>
</organism>
<reference evidence="4" key="1">
    <citation type="submission" date="2023-07" db="EMBL/GenBank/DDBJ databases">
        <title>Genome content predicts the carbon catabolic preferences of heterotrophic bacteria.</title>
        <authorList>
            <person name="Gralka M."/>
        </authorList>
    </citation>
    <scope>NUCLEOTIDE SEQUENCE</scope>
    <source>
        <strain evidence="4">I2M16</strain>
    </source>
</reference>
<dbReference type="Pfam" id="PF00246">
    <property type="entry name" value="Peptidase_M14"/>
    <property type="match status" value="1"/>
</dbReference>
<keyword evidence="4" id="KW-0121">Carboxypeptidase</keyword>
<dbReference type="InterPro" id="IPR040626">
    <property type="entry name" value="Pepdidase_M14_N"/>
</dbReference>
<feature type="active site" description="Proton donor/acceptor" evidence="2">
    <location>
        <position position="339"/>
    </location>
</feature>
<dbReference type="Gene3D" id="2.60.40.3120">
    <property type="match status" value="1"/>
</dbReference>
<dbReference type="GO" id="GO:0006508">
    <property type="term" value="P:proteolysis"/>
    <property type="evidence" value="ECO:0007669"/>
    <property type="project" value="InterPro"/>
</dbReference>
<dbReference type="Gene3D" id="3.40.630.10">
    <property type="entry name" value="Zn peptidases"/>
    <property type="match status" value="1"/>
</dbReference>
<comment type="similarity">
    <text evidence="2">Belongs to the peptidase M14 family.</text>
</comment>
<keyword evidence="4" id="KW-0645">Protease</keyword>
<dbReference type="GO" id="GO:0008270">
    <property type="term" value="F:zinc ion binding"/>
    <property type="evidence" value="ECO:0007669"/>
    <property type="project" value="InterPro"/>
</dbReference>
<evidence type="ECO:0000259" key="3">
    <source>
        <dbReference type="PROSITE" id="PS52035"/>
    </source>
</evidence>
<dbReference type="CDD" id="cd06234">
    <property type="entry name" value="M14_PaCCP-like"/>
    <property type="match status" value="1"/>
</dbReference>
<dbReference type="SMART" id="SM00631">
    <property type="entry name" value="Zn_pept"/>
    <property type="match status" value="1"/>
</dbReference>
<dbReference type="PROSITE" id="PS52035">
    <property type="entry name" value="PEPTIDASE_M14"/>
    <property type="match status" value="1"/>
</dbReference>
<protein>
    <submittedName>
        <fullName evidence="4">M14-type cytosolic carboxypeptidase</fullName>
    </submittedName>
</protein>
<sequence length="379" mass="43069">MKISSRFDAGNIEVISAETASDIQLSIKPDNGSDFFQWFYFRVQGASRQALTMRITNAADAAYAEGWDGYQAVASYDRQCWFRVPTQYEKGELIIQHEPSQASIYYAYFAPYSHEQHLDLVARAQQSHRCQVIDLGNTIDGRDIELLKLFSTAHSSTDQAINIWVTARQHPGETMAEWLVEGLLERLVDQHDALSRQLLERCVFWVVPNMNPDGSVRGHLRTNAVGTNLNREWHDPTPEKSPEVLVVREKMKETGVDLYLDIHGDETLPCNFIAGQAGSPLVSDDILTAERIFKENLARINPDFQVERGYEPGKFGQETLTIASFWVGETFGCPAMTLEMPFKDYDKRPDLAYGWSPERSKQLGKSLLHPIAEWLEQHV</sequence>
<name>A0AAW7XH15_9GAMM</name>
<dbReference type="AlphaFoldDB" id="A0AAW7XH15"/>
<dbReference type="EMBL" id="JAUOPG010000002">
    <property type="protein sequence ID" value="MDO6452673.1"/>
    <property type="molecule type" value="Genomic_DNA"/>
</dbReference>
<dbReference type="InterPro" id="IPR050821">
    <property type="entry name" value="Cytosolic_carboxypeptidase"/>
</dbReference>
<feature type="domain" description="Peptidase M14" evidence="3">
    <location>
        <begin position="104"/>
        <end position="375"/>
    </location>
</feature>
<proteinExistence type="inferred from homology"/>
<evidence type="ECO:0000313" key="5">
    <source>
        <dbReference type="Proteomes" id="UP001169862"/>
    </source>
</evidence>
<comment type="caution">
    <text evidence="4">The sequence shown here is derived from an EMBL/GenBank/DDBJ whole genome shotgun (WGS) entry which is preliminary data.</text>
</comment>